<dbReference type="Gene3D" id="2.40.110.20">
    <property type="match status" value="1"/>
</dbReference>
<keyword evidence="3 4" id="KW-0274">FAD</keyword>
<dbReference type="RefSeq" id="WP_246908762.1">
    <property type="nucleotide sequence ID" value="NZ_JALJRB010000013.1"/>
</dbReference>
<reference evidence="8" key="1">
    <citation type="submission" date="2022-04" db="EMBL/GenBank/DDBJ databases">
        <title>Desulfatitalea alkaliphila sp. nov., a novel anaerobic sulfate-reducing bacterium isolated from terrestrial mud volcano, Taman Peninsula, Russia.</title>
        <authorList>
            <person name="Khomyakova M.A."/>
            <person name="Merkel A.Y."/>
            <person name="Slobodkin A.I."/>
        </authorList>
    </citation>
    <scope>NUCLEOTIDE SEQUENCE</scope>
    <source>
        <strain evidence="8">M08but</strain>
    </source>
</reference>
<evidence type="ECO:0000259" key="6">
    <source>
        <dbReference type="Pfam" id="PF02770"/>
    </source>
</evidence>
<dbReference type="GO" id="GO:0003995">
    <property type="term" value="F:acyl-CoA dehydrogenase activity"/>
    <property type="evidence" value="ECO:0007669"/>
    <property type="project" value="TreeGrafter"/>
</dbReference>
<dbReference type="InterPro" id="IPR009100">
    <property type="entry name" value="AcylCoA_DH/oxidase_NM_dom_sf"/>
</dbReference>
<comment type="similarity">
    <text evidence="1 4">Belongs to the acyl-CoA dehydrogenase family.</text>
</comment>
<dbReference type="PANTHER" id="PTHR42707">
    <property type="entry name" value="ACYL-COA DEHYDROGENASE"/>
    <property type="match status" value="1"/>
</dbReference>
<evidence type="ECO:0000256" key="1">
    <source>
        <dbReference type="ARBA" id="ARBA00009347"/>
    </source>
</evidence>
<feature type="domain" description="Acyl-CoA oxidase/dehydrogenase middle" evidence="6">
    <location>
        <begin position="177"/>
        <end position="273"/>
    </location>
</feature>
<protein>
    <submittedName>
        <fullName evidence="8">Acyl-CoA dehydrogenase family protein</fullName>
    </submittedName>
</protein>
<dbReference type="Pfam" id="PF00441">
    <property type="entry name" value="Acyl-CoA_dh_1"/>
    <property type="match status" value="1"/>
</dbReference>
<evidence type="ECO:0000256" key="2">
    <source>
        <dbReference type="ARBA" id="ARBA00022630"/>
    </source>
</evidence>
<dbReference type="InterPro" id="IPR009075">
    <property type="entry name" value="AcylCo_DH/oxidase_C"/>
</dbReference>
<dbReference type="InterPro" id="IPR041504">
    <property type="entry name" value="AidB_N"/>
</dbReference>
<keyword evidence="2 4" id="KW-0285">Flavoprotein</keyword>
<proteinExistence type="inferred from homology"/>
<keyword evidence="4" id="KW-0560">Oxidoreductase</keyword>
<dbReference type="EMBL" id="JALJRB010000013">
    <property type="protein sequence ID" value="MCJ8501358.1"/>
    <property type="molecule type" value="Genomic_DNA"/>
</dbReference>
<evidence type="ECO:0000313" key="9">
    <source>
        <dbReference type="Proteomes" id="UP001165427"/>
    </source>
</evidence>
<evidence type="ECO:0000256" key="4">
    <source>
        <dbReference type="RuleBase" id="RU362125"/>
    </source>
</evidence>
<comment type="cofactor">
    <cofactor evidence="4">
        <name>FAD</name>
        <dbReference type="ChEBI" id="CHEBI:57692"/>
    </cofactor>
</comment>
<feature type="domain" description="Acyl-CoA dehydrogenase/oxidase C-terminal" evidence="5">
    <location>
        <begin position="285"/>
        <end position="454"/>
    </location>
</feature>
<dbReference type="Pfam" id="PF18158">
    <property type="entry name" value="AidB_N"/>
    <property type="match status" value="1"/>
</dbReference>
<evidence type="ECO:0000256" key="3">
    <source>
        <dbReference type="ARBA" id="ARBA00022827"/>
    </source>
</evidence>
<dbReference type="PANTHER" id="PTHR42707:SF2">
    <property type="entry name" value="ACD11 DEHYDROGENASE"/>
    <property type="match status" value="1"/>
</dbReference>
<gene>
    <name evidence="8" type="ORF">MRX98_12305</name>
</gene>
<feature type="domain" description="Adaptive response protein AidB N-terminal" evidence="7">
    <location>
        <begin position="20"/>
        <end position="150"/>
    </location>
</feature>
<organism evidence="8 9">
    <name type="scientific">Desulfatitalea alkaliphila</name>
    <dbReference type="NCBI Taxonomy" id="2929485"/>
    <lineage>
        <taxon>Bacteria</taxon>
        <taxon>Pseudomonadati</taxon>
        <taxon>Thermodesulfobacteriota</taxon>
        <taxon>Desulfobacteria</taxon>
        <taxon>Desulfobacterales</taxon>
        <taxon>Desulfosarcinaceae</taxon>
        <taxon>Desulfatitalea</taxon>
    </lineage>
</organism>
<evidence type="ECO:0000259" key="7">
    <source>
        <dbReference type="Pfam" id="PF18158"/>
    </source>
</evidence>
<accession>A0AA41UQG8</accession>
<name>A0AA41UQG8_9BACT</name>
<dbReference type="InterPro" id="IPR052904">
    <property type="entry name" value="Acyl-CoA_dehydrogenase-like"/>
</dbReference>
<sequence>MSYPNAANPYGFDDFLAWRENCDYYAQDPFAQKAVRVFTGAHAAEVDAAAREISGKVSFRWRKMAESIAWPEKRPWMMHYDGHGNRIDRIVRPHETEVMEQEVFGEALFADKTHPWVRFIKMYLIYQNGEACISCPLTCTEGMVAVLERFAETPEIQSILAHCKEGRDGRFGIGAQYLSEIQGGSDVKANLLEARQENGHWRLYGTKFFCSATHADYAMVTAKPAGSEQVGLFVMPSWLPGDKARERRNHFTIDRIKWKMGTSELTTAELTLDGALAYPVGPLERGLANMVGIVLTYSRLTVGLSGAASMMRAWREAARYCDFREAFGFPIGRMPMVAGQLATIEKAAKRTLAGAFRLNADILSLPGGLAAAPDAQDTDDLKQRRFNIRELIMLQKMATSFDAPDALRLAMSLFGGHGVMEDFSALPRLYRDAAVNELWEGPRNVLLAQIHRDLLSASSWYAPEVFVANILAGAPEDLVKELQQEIKGILSGPGLFEMSPDALEVCARWDRFCHRLFHAYQDVAAAMVEKQG</sequence>
<dbReference type="SUPFAM" id="SSF56645">
    <property type="entry name" value="Acyl-CoA dehydrogenase NM domain-like"/>
    <property type="match status" value="1"/>
</dbReference>
<dbReference type="Pfam" id="PF02770">
    <property type="entry name" value="Acyl-CoA_dh_M"/>
    <property type="match status" value="1"/>
</dbReference>
<dbReference type="AlphaFoldDB" id="A0AA41UQG8"/>
<dbReference type="InterPro" id="IPR006091">
    <property type="entry name" value="Acyl-CoA_Oxase/DH_mid-dom"/>
</dbReference>
<dbReference type="SUPFAM" id="SSF47203">
    <property type="entry name" value="Acyl-CoA dehydrogenase C-terminal domain-like"/>
    <property type="match status" value="1"/>
</dbReference>
<dbReference type="Proteomes" id="UP001165427">
    <property type="component" value="Unassembled WGS sequence"/>
</dbReference>
<keyword evidence="9" id="KW-1185">Reference proteome</keyword>
<evidence type="ECO:0000259" key="5">
    <source>
        <dbReference type="Pfam" id="PF00441"/>
    </source>
</evidence>
<dbReference type="Gene3D" id="1.20.140.10">
    <property type="entry name" value="Butyryl-CoA Dehydrogenase, subunit A, domain 3"/>
    <property type="match status" value="1"/>
</dbReference>
<comment type="caution">
    <text evidence="8">The sequence shown here is derived from an EMBL/GenBank/DDBJ whole genome shotgun (WGS) entry which is preliminary data.</text>
</comment>
<evidence type="ECO:0000313" key="8">
    <source>
        <dbReference type="EMBL" id="MCJ8501358.1"/>
    </source>
</evidence>
<dbReference type="InterPro" id="IPR036250">
    <property type="entry name" value="AcylCo_DH-like_C"/>
</dbReference>